<dbReference type="InterPro" id="IPR011047">
    <property type="entry name" value="Quinoprotein_ADH-like_sf"/>
</dbReference>
<dbReference type="Proteomes" id="UP000193431">
    <property type="component" value="Chromosome"/>
</dbReference>
<keyword evidence="4" id="KW-1185">Reference proteome</keyword>
<keyword evidence="2" id="KW-0812">Transmembrane</keyword>
<keyword evidence="2" id="KW-0472">Membrane</keyword>
<dbReference type="InterPro" id="IPR016032">
    <property type="entry name" value="Sig_transdc_resp-reg_C-effctor"/>
</dbReference>
<organism evidence="3 4">
    <name type="scientific">Nonlabens spongiae</name>
    <dbReference type="NCBI Taxonomy" id="331648"/>
    <lineage>
        <taxon>Bacteria</taxon>
        <taxon>Pseudomonadati</taxon>
        <taxon>Bacteroidota</taxon>
        <taxon>Flavobacteriia</taxon>
        <taxon>Flavobacteriales</taxon>
        <taxon>Flavobacteriaceae</taxon>
        <taxon>Nonlabens</taxon>
    </lineage>
</organism>
<dbReference type="AlphaFoldDB" id="A0A1W6MG69"/>
<dbReference type="RefSeq" id="WP_085765396.1">
    <property type="nucleotide sequence ID" value="NZ_CP019344.1"/>
</dbReference>
<reference evidence="3 4" key="1">
    <citation type="submission" date="2016-11" db="EMBL/GenBank/DDBJ databases">
        <title>Trade-off between light-utilization and light-protection in marine flavobacteria.</title>
        <authorList>
            <person name="Kumagai Y."/>
        </authorList>
    </citation>
    <scope>NUCLEOTIDE SEQUENCE [LARGE SCALE GENOMIC DNA]</scope>
    <source>
        <strain evidence="3 4">JCM 13191</strain>
    </source>
</reference>
<gene>
    <name evidence="3" type="ORF">BST97_00450</name>
</gene>
<dbReference type="STRING" id="331648.BST97_00450"/>
<evidence type="ECO:0000313" key="4">
    <source>
        <dbReference type="Proteomes" id="UP000193431"/>
    </source>
</evidence>
<dbReference type="EMBL" id="CP019344">
    <property type="protein sequence ID" value="ARN76595.1"/>
    <property type="molecule type" value="Genomic_DNA"/>
</dbReference>
<dbReference type="SUPFAM" id="SSF46894">
    <property type="entry name" value="C-terminal effector domain of the bipartite response regulators"/>
    <property type="match status" value="1"/>
</dbReference>
<evidence type="ECO:0008006" key="5">
    <source>
        <dbReference type="Google" id="ProtNLM"/>
    </source>
</evidence>
<accession>A0A1W6MG69</accession>
<evidence type="ECO:0000256" key="1">
    <source>
        <dbReference type="SAM" id="Coils"/>
    </source>
</evidence>
<dbReference type="GO" id="GO:0003677">
    <property type="term" value="F:DNA binding"/>
    <property type="evidence" value="ECO:0007669"/>
    <property type="project" value="InterPro"/>
</dbReference>
<dbReference type="InterPro" id="IPR013783">
    <property type="entry name" value="Ig-like_fold"/>
</dbReference>
<dbReference type="OrthoDB" id="1090267at2"/>
<dbReference type="InterPro" id="IPR036388">
    <property type="entry name" value="WH-like_DNA-bd_sf"/>
</dbReference>
<dbReference type="Gene3D" id="1.10.10.10">
    <property type="entry name" value="Winged helix-like DNA-binding domain superfamily/Winged helix DNA-binding domain"/>
    <property type="match status" value="1"/>
</dbReference>
<dbReference type="Gene3D" id="2.60.40.10">
    <property type="entry name" value="Immunoglobulins"/>
    <property type="match status" value="1"/>
</dbReference>
<dbReference type="Gene3D" id="2.130.10.10">
    <property type="entry name" value="YVTN repeat-like/Quinoprotein amine dehydrogenase"/>
    <property type="match status" value="2"/>
</dbReference>
<proteinExistence type="predicted"/>
<sequence>MRSQLHRLIICLLIFSQGFSQELPPFENFDSTVYSAGNQNWAISQDENGNLYFANEQGLLRFNGAQWELYPMPNGSIARSVYCHDGRIYTGCYMDIGYWENNNSGSLVYTSLKPKIESLLQEDEQFWKILSIDEFILFQSLSGIYSFNLETENIELITRESNIWKLFKVEDNFYYQVLGEGLFQISNKKGALVSDSELLKSKSVVHIFNKSDKIYLLFKDGQLGILNNQEILDSVQIIPNKEFQVYSATYIETLDMIALGTIQNGLILKDLEGDHNIQINKKNGLDNNTLLSVFYAKDGNLWLGLDNGISYIDLDSSVTQFVDQEGVLGTVYASIVYDDQLYLGTNQGLFVRTQGDDAYFSLVPDISGQVWSLSVIGNTLYCHHDAGMFAISKGKVANVFNQTGVWESWVDHDSKTVYIGCYDGVYRSTDLSMTAFEKLEGFNISAKDFVVMDNQIFVSHEYKGLYQMDFDQHLNTVDNISLIDDVRIDKTSDLKRFGDVLFLTNRDGIFRYDAKSKQFSKDEKLSQEFLSGGFESGKMNVTSDDALWFFSQKELLKVTRGNIDDNLNVSSFNIDSRARDDMSGYENVSLLEQDKYLIGTTFGYITLDTKYQNTTEPSIKINQVKKFYNNGVENLDVSQAGILPHDQNNIYIEYSSDSYNPLRPVLYQYRLNQETWSKWDSKPQVTFNKLNHGDYEFEVRSMVDSQISSEPAIYTFEILRPFYLSYTAQIIYVLLLIATGYAIHLTYKWYYRRQKDREAKRHQKELEVLSLQNENELIQMRNEKLRSENEFRSKELAVATMGTIRKNELLNEVQSIAQKLPDSPPARELRKMVKKNLTSKKDWISFEEAFNNADKDFFKKIKAKHPSLTPGDLRLCVYLRLNLSSKEIAPLLHISPRSVEIKRYRLRKKMELDKETNLSDYIISM</sequence>
<protein>
    <recommendedName>
        <fullName evidence="5">LuxR family transcriptional regulator</fullName>
    </recommendedName>
</protein>
<keyword evidence="1" id="KW-0175">Coiled coil</keyword>
<dbReference type="InterPro" id="IPR015943">
    <property type="entry name" value="WD40/YVTN_repeat-like_dom_sf"/>
</dbReference>
<evidence type="ECO:0000313" key="3">
    <source>
        <dbReference type="EMBL" id="ARN76595.1"/>
    </source>
</evidence>
<keyword evidence="2" id="KW-1133">Transmembrane helix</keyword>
<dbReference type="SUPFAM" id="SSF50998">
    <property type="entry name" value="Quinoprotein alcohol dehydrogenase-like"/>
    <property type="match status" value="1"/>
</dbReference>
<dbReference type="GO" id="GO:0006355">
    <property type="term" value="P:regulation of DNA-templated transcription"/>
    <property type="evidence" value="ECO:0007669"/>
    <property type="project" value="InterPro"/>
</dbReference>
<evidence type="ECO:0000256" key="2">
    <source>
        <dbReference type="SAM" id="Phobius"/>
    </source>
</evidence>
<feature type="coiled-coil region" evidence="1">
    <location>
        <begin position="752"/>
        <end position="788"/>
    </location>
</feature>
<feature type="transmembrane region" description="Helical" evidence="2">
    <location>
        <begin position="730"/>
        <end position="751"/>
    </location>
</feature>
<name>A0A1W6MG69_9FLAO</name>